<dbReference type="RefSeq" id="WP_344796197.1">
    <property type="nucleotide sequence ID" value="NZ_BAABAU010000002.1"/>
</dbReference>
<evidence type="ECO:0000313" key="3">
    <source>
        <dbReference type="EMBL" id="GAA4266637.1"/>
    </source>
</evidence>
<keyword evidence="2" id="KW-0812">Transmembrane</keyword>
<proteinExistence type="predicted"/>
<gene>
    <name evidence="3" type="ORF">GCM10022256_22490</name>
</gene>
<evidence type="ECO:0000256" key="2">
    <source>
        <dbReference type="SAM" id="Phobius"/>
    </source>
</evidence>
<evidence type="ECO:0008006" key="5">
    <source>
        <dbReference type="Google" id="ProtNLM"/>
    </source>
</evidence>
<feature type="region of interest" description="Disordered" evidence="1">
    <location>
        <begin position="1"/>
        <end position="28"/>
    </location>
</feature>
<dbReference type="EMBL" id="BAABAU010000002">
    <property type="protein sequence ID" value="GAA4266637.1"/>
    <property type="molecule type" value="Genomic_DNA"/>
</dbReference>
<name>A0ABP8E328_9MICO</name>
<sequence>MTTTPPSDPNYGTPRGRDYTAPTDAGPAPAFEPLGAAVAAQGAGSISRDAAIAREKEEYGGMKFGVAFFGWLTATGLTVLLGGILTAIGYGINATTNGDAANTASNNQTTTGIGAVIVFLVVVLIAYFAGGYVAGRMTRFSGLKQGLAVWLWALVITIVLGVIGAIAGSQYNILDRIGTLPSMSGQMTLGTTLSVLAVAVIALIGALLGGLAGMRYHRKVDRAGYGA</sequence>
<feature type="transmembrane region" description="Helical" evidence="2">
    <location>
        <begin position="187"/>
        <end position="212"/>
    </location>
</feature>
<accession>A0ABP8E328</accession>
<feature type="transmembrane region" description="Helical" evidence="2">
    <location>
        <begin position="112"/>
        <end position="135"/>
    </location>
</feature>
<evidence type="ECO:0000256" key="1">
    <source>
        <dbReference type="SAM" id="MobiDB-lite"/>
    </source>
</evidence>
<protein>
    <recommendedName>
        <fullName evidence="5">Major facilitator superfamily (MFS) profile domain-containing protein</fullName>
    </recommendedName>
</protein>
<feature type="transmembrane region" description="Helical" evidence="2">
    <location>
        <begin position="147"/>
        <end position="167"/>
    </location>
</feature>
<reference evidence="4" key="1">
    <citation type="journal article" date="2019" name="Int. J. Syst. Evol. Microbiol.">
        <title>The Global Catalogue of Microorganisms (GCM) 10K type strain sequencing project: providing services to taxonomists for standard genome sequencing and annotation.</title>
        <authorList>
            <consortium name="The Broad Institute Genomics Platform"/>
            <consortium name="The Broad Institute Genome Sequencing Center for Infectious Disease"/>
            <person name="Wu L."/>
            <person name="Ma J."/>
        </authorList>
    </citation>
    <scope>NUCLEOTIDE SEQUENCE [LARGE SCALE GENOMIC DNA]</scope>
    <source>
        <strain evidence="4">JCM 17442</strain>
    </source>
</reference>
<comment type="caution">
    <text evidence="3">The sequence shown here is derived from an EMBL/GenBank/DDBJ whole genome shotgun (WGS) entry which is preliminary data.</text>
</comment>
<feature type="transmembrane region" description="Helical" evidence="2">
    <location>
        <begin position="64"/>
        <end position="92"/>
    </location>
</feature>
<evidence type="ECO:0000313" key="4">
    <source>
        <dbReference type="Proteomes" id="UP001501594"/>
    </source>
</evidence>
<keyword evidence="2" id="KW-1133">Transmembrane helix</keyword>
<organism evidence="3 4">
    <name type="scientific">Frondihabitans peucedani</name>
    <dbReference type="NCBI Taxonomy" id="598626"/>
    <lineage>
        <taxon>Bacteria</taxon>
        <taxon>Bacillati</taxon>
        <taxon>Actinomycetota</taxon>
        <taxon>Actinomycetes</taxon>
        <taxon>Micrococcales</taxon>
        <taxon>Microbacteriaceae</taxon>
        <taxon>Frondihabitans</taxon>
    </lineage>
</organism>
<dbReference type="Proteomes" id="UP001501594">
    <property type="component" value="Unassembled WGS sequence"/>
</dbReference>
<keyword evidence="2" id="KW-0472">Membrane</keyword>
<keyword evidence="4" id="KW-1185">Reference proteome</keyword>